<accession>A0A9D4UV89</accession>
<organism evidence="18 19">
    <name type="scientific">Adiantum capillus-veneris</name>
    <name type="common">Maidenhair fern</name>
    <dbReference type="NCBI Taxonomy" id="13818"/>
    <lineage>
        <taxon>Eukaryota</taxon>
        <taxon>Viridiplantae</taxon>
        <taxon>Streptophyta</taxon>
        <taxon>Embryophyta</taxon>
        <taxon>Tracheophyta</taxon>
        <taxon>Polypodiopsida</taxon>
        <taxon>Polypodiidae</taxon>
        <taxon>Polypodiales</taxon>
        <taxon>Pteridineae</taxon>
        <taxon>Pteridaceae</taxon>
        <taxon>Vittarioideae</taxon>
        <taxon>Adiantum</taxon>
    </lineage>
</organism>
<dbReference type="OrthoDB" id="629407at2759"/>
<protein>
    <recommendedName>
        <fullName evidence="12">Valine--tRNA ligase, mitochondrial</fullName>
        <ecNumber evidence="4">6.1.1.9</ecNumber>
    </recommendedName>
    <alternativeName>
        <fullName evidence="11">Valyl-tRNA synthetase</fullName>
    </alternativeName>
</protein>
<evidence type="ECO:0000256" key="15">
    <source>
        <dbReference type="SAM" id="Coils"/>
    </source>
</evidence>
<dbReference type="SUPFAM" id="SSF50677">
    <property type="entry name" value="ValRS/IleRS/LeuRS editing domain"/>
    <property type="match status" value="1"/>
</dbReference>
<evidence type="ECO:0000256" key="2">
    <source>
        <dbReference type="ARBA" id="ARBA00004496"/>
    </source>
</evidence>
<comment type="subcellular location">
    <subcellularLocation>
        <location evidence="2">Cytoplasm</location>
    </subcellularLocation>
    <subcellularLocation>
        <location evidence="1">Mitochondrion</location>
    </subcellularLocation>
</comment>
<gene>
    <name evidence="18" type="ORF">GOP47_0010562</name>
</gene>
<dbReference type="InterPro" id="IPR014729">
    <property type="entry name" value="Rossmann-like_a/b/a_fold"/>
</dbReference>
<evidence type="ECO:0000256" key="9">
    <source>
        <dbReference type="ARBA" id="ARBA00022917"/>
    </source>
</evidence>
<dbReference type="FunFam" id="3.40.50.620:FF:000078">
    <property type="entry name" value="Valine--tRNA ligase, mitochondrial"/>
    <property type="match status" value="1"/>
</dbReference>
<evidence type="ECO:0000256" key="3">
    <source>
        <dbReference type="ARBA" id="ARBA00005594"/>
    </source>
</evidence>
<dbReference type="Gene3D" id="3.90.740.10">
    <property type="entry name" value="Valyl/Leucyl/Isoleucyl-tRNA synthetase, editing domain"/>
    <property type="match status" value="1"/>
</dbReference>
<evidence type="ECO:0000313" key="19">
    <source>
        <dbReference type="Proteomes" id="UP000886520"/>
    </source>
</evidence>
<dbReference type="PROSITE" id="PS00178">
    <property type="entry name" value="AA_TRNA_LIGASE_I"/>
    <property type="match status" value="1"/>
</dbReference>
<keyword evidence="10 14" id="KW-0030">Aminoacyl-tRNA synthetase</keyword>
<evidence type="ECO:0000256" key="12">
    <source>
        <dbReference type="ARBA" id="ARBA00040837"/>
    </source>
</evidence>
<dbReference type="SUPFAM" id="SSF47323">
    <property type="entry name" value="Anticodon-binding domain of a subclass of class I aminoacyl-tRNA synthetases"/>
    <property type="match status" value="1"/>
</dbReference>
<dbReference type="GO" id="GO:0006438">
    <property type="term" value="P:valyl-tRNA aminoacylation"/>
    <property type="evidence" value="ECO:0007669"/>
    <property type="project" value="InterPro"/>
</dbReference>
<dbReference type="CDD" id="cd07962">
    <property type="entry name" value="Anticodon_Ia_Val"/>
    <property type="match status" value="1"/>
</dbReference>
<dbReference type="InterPro" id="IPR009008">
    <property type="entry name" value="Val/Leu/Ile-tRNA-synth_edit"/>
</dbReference>
<dbReference type="InterPro" id="IPR013155">
    <property type="entry name" value="M/V/L/I-tRNA-synth_anticd-bd"/>
</dbReference>
<dbReference type="NCBIfam" id="NF004349">
    <property type="entry name" value="PRK05729.1"/>
    <property type="match status" value="1"/>
</dbReference>
<dbReference type="PANTHER" id="PTHR11946:SF109">
    <property type="entry name" value="VALINE--TRNA LIGASE"/>
    <property type="match status" value="1"/>
</dbReference>
<evidence type="ECO:0000256" key="14">
    <source>
        <dbReference type="RuleBase" id="RU363035"/>
    </source>
</evidence>
<evidence type="ECO:0000256" key="7">
    <source>
        <dbReference type="ARBA" id="ARBA00022741"/>
    </source>
</evidence>
<reference evidence="18" key="1">
    <citation type="submission" date="2021-01" db="EMBL/GenBank/DDBJ databases">
        <title>Adiantum capillus-veneris genome.</title>
        <authorList>
            <person name="Fang Y."/>
            <person name="Liao Q."/>
        </authorList>
    </citation>
    <scope>NUCLEOTIDE SEQUENCE</scope>
    <source>
        <strain evidence="18">H3</strain>
        <tissue evidence="18">Leaf</tissue>
    </source>
</reference>
<dbReference type="InterPro" id="IPR033705">
    <property type="entry name" value="Anticodon_Ia_Val"/>
</dbReference>
<dbReference type="InterPro" id="IPR001412">
    <property type="entry name" value="aa-tRNA-synth_I_CS"/>
</dbReference>
<keyword evidence="9 14" id="KW-0648">Protein biosynthesis</keyword>
<keyword evidence="15" id="KW-0175">Coiled coil</keyword>
<keyword evidence="5" id="KW-0963">Cytoplasm</keyword>
<comment type="similarity">
    <text evidence="3 14">Belongs to the class-I aminoacyl-tRNA synthetase family.</text>
</comment>
<evidence type="ECO:0000259" key="17">
    <source>
        <dbReference type="Pfam" id="PF08264"/>
    </source>
</evidence>
<feature type="coiled-coil region" evidence="15">
    <location>
        <begin position="58"/>
        <end position="85"/>
    </location>
</feature>
<evidence type="ECO:0000256" key="1">
    <source>
        <dbReference type="ARBA" id="ARBA00004173"/>
    </source>
</evidence>
<dbReference type="InterPro" id="IPR002303">
    <property type="entry name" value="Valyl-tRNA_ligase"/>
</dbReference>
<dbReference type="PRINTS" id="PR00986">
    <property type="entry name" value="TRNASYNTHVAL"/>
</dbReference>
<dbReference type="GO" id="GO:0009791">
    <property type="term" value="P:post-embryonic development"/>
    <property type="evidence" value="ECO:0007669"/>
    <property type="project" value="UniProtKB-ARBA"/>
</dbReference>
<evidence type="ECO:0000256" key="6">
    <source>
        <dbReference type="ARBA" id="ARBA00022598"/>
    </source>
</evidence>
<keyword evidence="8 14" id="KW-0067">ATP-binding</keyword>
<dbReference type="FunFam" id="3.40.50.620:FF:000020">
    <property type="entry name" value="Valine--tRNA ligase, mitochondrial"/>
    <property type="match status" value="1"/>
</dbReference>
<keyword evidence="7 14" id="KW-0547">Nucleotide-binding</keyword>
<dbReference type="Gene3D" id="3.40.50.620">
    <property type="entry name" value="HUPs"/>
    <property type="match status" value="2"/>
</dbReference>
<evidence type="ECO:0000256" key="11">
    <source>
        <dbReference type="ARBA" id="ARBA00029936"/>
    </source>
</evidence>
<keyword evidence="19" id="KW-1185">Reference proteome</keyword>
<dbReference type="NCBIfam" id="TIGR00422">
    <property type="entry name" value="valS"/>
    <property type="match status" value="1"/>
</dbReference>
<dbReference type="GO" id="GO:0005739">
    <property type="term" value="C:mitochondrion"/>
    <property type="evidence" value="ECO:0007669"/>
    <property type="project" value="UniProtKB-SubCell"/>
</dbReference>
<dbReference type="GO" id="GO:0048608">
    <property type="term" value="P:reproductive structure development"/>
    <property type="evidence" value="ECO:0007669"/>
    <property type="project" value="UniProtKB-ARBA"/>
</dbReference>
<dbReference type="EC" id="6.1.1.9" evidence="4"/>
<dbReference type="Pfam" id="PF08264">
    <property type="entry name" value="Anticodon_1"/>
    <property type="match status" value="1"/>
</dbReference>
<comment type="caution">
    <text evidence="18">The sequence shown here is derived from an EMBL/GenBank/DDBJ whole genome shotgun (WGS) entry which is preliminary data.</text>
</comment>
<dbReference type="InterPro" id="IPR009080">
    <property type="entry name" value="tRNAsynth_Ia_anticodon-bd"/>
</dbReference>
<dbReference type="CDD" id="cd00817">
    <property type="entry name" value="ValRS_core"/>
    <property type="match status" value="1"/>
</dbReference>
<sequence length="1017" mass="115099">MAGSWTKATMPPCNCACPDDDRPCFRTGDDRSPTYSAARPFPCSQGRKAAMRCSPASVDAVKLRKQNKEEKARQKELKKHKAAEKARARVDVCSSTSSCSQVWTSSARVLVGSGMPNTYDPGSGEDLWYLAWEECGCFSAAHDDQRPPFVMVLPPPNVTGVLHIGHALTAAIQDTMARWHRMSGFNVLWLPGLDHAGIATQVVVEKKLMREKGVTRDDLGRERFVQEVWNWVKRYGGTICHQLRQLGCSLDWSRQCFTMDERRSKAVVEAFVCLHGSGLIYRSNRLVNWDCTLKTAISDIEVEYRELRGRTSINVPGYNDPVEFGVIYSFAYPIEEQNDEIVVATTRPETMLGDVAVAIHPEDPKYAHLHGKFVIHPFDGRKLPIICDKDLVDMNFGTGAVKVTPAHDASDLLCGERHNLPSINILTDDGRINDFGGRLFKGLPRFTARKAVLEALEKKKLYGGSIENTMKISVCSRTGDLIEPLLKPQWYIKCGSLAAEAKSIVKSGELQILPERSKETWYRWLDNIQDWRISRQLWWGHRVPAWYVTLEGDKNKGMGAYDDHWVVARSESEAKKLAGEKFPGQEHNLDQDPDVLDTWFSSAIFPYAALGWPDNTPDFRTFFPTSLLETGHDILFFWVARIVMLGVNLTGQVPFKQVYLHAMVRDSQGRKMSKSLGNVVNPLDVMHGATLNELYKELEKSGLSKSEVEKGKEGLKTSFPKGIPRCGADALRFSLIAYTRQGVSINLDIKIVEAYKRWCNKIWNAVRFAKLHFHKDFVPPKCDMNPSSLPFCCQWIISVLNESIQKTVNGLERFDISAAAIAVYSWWYDYLCNMFIELAKPILSGDSPRDIKCILDTLWLCIDNGLRLLHPFMPFITEELWQRLPRHSPSKQTIMQEPYPSPREQWRNEIAEAQMTEVHKIAGLARSLRRHCGLDFINQRGKMKLYVVCNNEEERRVMVERAAEVSTLADLDSLEVLRAGEQVPPELVCAAKHLADDGKYRLCVQSDDPFVDSMNDA</sequence>
<dbReference type="FunFam" id="1.10.730.10:FF:000009">
    <property type="entry name" value="Valine--tRNA ligase, mitochondrial"/>
    <property type="match status" value="1"/>
</dbReference>
<dbReference type="GO" id="GO:0002161">
    <property type="term" value="F:aminoacyl-tRNA deacylase activity"/>
    <property type="evidence" value="ECO:0007669"/>
    <property type="project" value="InterPro"/>
</dbReference>
<keyword evidence="6 14" id="KW-0436">Ligase</keyword>
<feature type="domain" description="Aminoacyl-tRNA synthetase class Ia" evidence="16">
    <location>
        <begin position="128"/>
        <end position="747"/>
    </location>
</feature>
<proteinExistence type="inferred from homology"/>
<name>A0A9D4UV89_ADICA</name>
<dbReference type="GO" id="GO:0005829">
    <property type="term" value="C:cytosol"/>
    <property type="evidence" value="ECO:0007669"/>
    <property type="project" value="TreeGrafter"/>
</dbReference>
<evidence type="ECO:0000256" key="10">
    <source>
        <dbReference type="ARBA" id="ARBA00023146"/>
    </source>
</evidence>
<dbReference type="InterPro" id="IPR002300">
    <property type="entry name" value="aa-tRNA-synth_Ia"/>
</dbReference>
<dbReference type="Proteomes" id="UP000886520">
    <property type="component" value="Chromosome 10"/>
</dbReference>
<evidence type="ECO:0000259" key="16">
    <source>
        <dbReference type="Pfam" id="PF00133"/>
    </source>
</evidence>
<dbReference type="GO" id="GO:0004832">
    <property type="term" value="F:valine-tRNA ligase activity"/>
    <property type="evidence" value="ECO:0007669"/>
    <property type="project" value="UniProtKB-EC"/>
</dbReference>
<dbReference type="Gene3D" id="1.10.730.10">
    <property type="entry name" value="Isoleucyl-tRNA Synthetase, Domain 1"/>
    <property type="match status" value="1"/>
</dbReference>
<evidence type="ECO:0000256" key="4">
    <source>
        <dbReference type="ARBA" id="ARBA00013169"/>
    </source>
</evidence>
<dbReference type="SUPFAM" id="SSF52374">
    <property type="entry name" value="Nucleotidylyl transferase"/>
    <property type="match status" value="1"/>
</dbReference>
<dbReference type="AlphaFoldDB" id="A0A9D4UV89"/>
<dbReference type="PANTHER" id="PTHR11946">
    <property type="entry name" value="VALYL-TRNA SYNTHETASES"/>
    <property type="match status" value="1"/>
</dbReference>
<dbReference type="Pfam" id="PF00133">
    <property type="entry name" value="tRNA-synt_1"/>
    <property type="match status" value="1"/>
</dbReference>
<comment type="catalytic activity">
    <reaction evidence="13">
        <text>tRNA(Val) + L-valine + ATP = L-valyl-tRNA(Val) + AMP + diphosphate</text>
        <dbReference type="Rhea" id="RHEA:10704"/>
        <dbReference type="Rhea" id="RHEA-COMP:9672"/>
        <dbReference type="Rhea" id="RHEA-COMP:9708"/>
        <dbReference type="ChEBI" id="CHEBI:30616"/>
        <dbReference type="ChEBI" id="CHEBI:33019"/>
        <dbReference type="ChEBI" id="CHEBI:57762"/>
        <dbReference type="ChEBI" id="CHEBI:78442"/>
        <dbReference type="ChEBI" id="CHEBI:78537"/>
        <dbReference type="ChEBI" id="CHEBI:456215"/>
        <dbReference type="EC" id="6.1.1.9"/>
    </reaction>
</comment>
<evidence type="ECO:0000313" key="18">
    <source>
        <dbReference type="EMBL" id="KAI5074601.1"/>
    </source>
</evidence>
<dbReference type="HAMAP" id="MF_02004">
    <property type="entry name" value="Val_tRNA_synth_type1"/>
    <property type="match status" value="1"/>
</dbReference>
<evidence type="ECO:0000256" key="5">
    <source>
        <dbReference type="ARBA" id="ARBA00022490"/>
    </source>
</evidence>
<dbReference type="GO" id="GO:0005524">
    <property type="term" value="F:ATP binding"/>
    <property type="evidence" value="ECO:0007669"/>
    <property type="project" value="UniProtKB-KW"/>
</dbReference>
<dbReference type="EMBL" id="JABFUD020000010">
    <property type="protein sequence ID" value="KAI5074601.1"/>
    <property type="molecule type" value="Genomic_DNA"/>
</dbReference>
<evidence type="ECO:0000256" key="13">
    <source>
        <dbReference type="ARBA" id="ARBA00047552"/>
    </source>
</evidence>
<feature type="domain" description="Methionyl/Valyl/Leucyl/Isoleucyl-tRNA synthetase anticodon-binding" evidence="17">
    <location>
        <begin position="794"/>
        <end position="932"/>
    </location>
</feature>
<evidence type="ECO:0000256" key="8">
    <source>
        <dbReference type="ARBA" id="ARBA00022840"/>
    </source>
</evidence>
<dbReference type="FunFam" id="3.90.740.10:FF:000005">
    <property type="entry name" value="Valine--tRNA ligase, mitochondrial"/>
    <property type="match status" value="1"/>
</dbReference>